<name>A0A377GJS8_9GAMM</name>
<evidence type="ECO:0000313" key="6">
    <source>
        <dbReference type="Proteomes" id="UP000254374"/>
    </source>
</evidence>
<organism evidence="4 6">
    <name type="scientific">Fluoribacter gormanii</name>
    <dbReference type="NCBI Taxonomy" id="464"/>
    <lineage>
        <taxon>Bacteria</taxon>
        <taxon>Pseudomonadati</taxon>
        <taxon>Pseudomonadota</taxon>
        <taxon>Gammaproteobacteria</taxon>
        <taxon>Legionellales</taxon>
        <taxon>Legionellaceae</taxon>
        <taxon>Fluoribacter</taxon>
    </lineage>
</organism>
<dbReference type="EMBL" id="FTNL01000013">
    <property type="protein sequence ID" value="SIR48520.1"/>
    <property type="molecule type" value="Genomic_DNA"/>
</dbReference>
<feature type="compositionally biased region" description="Basic and acidic residues" evidence="2">
    <location>
        <begin position="195"/>
        <end position="207"/>
    </location>
</feature>
<evidence type="ECO:0000313" key="5">
    <source>
        <dbReference type="Proteomes" id="UP000186808"/>
    </source>
</evidence>
<dbReference type="AlphaFoldDB" id="A0A377GJS8"/>
<sequence>MSQSRLEQENLEKSNKEAVYVKMLVSLDQEKQLEQILIIEREEAIKKDLINDLENDEDSEKEALEDAMLLNKPQKKEEEEDEPELTVAVLVYDKDGKMLAYSIGRDCASDTFHDISHLNINKDDFSKDMLATIRAGGIAAVEEKYPGSRTYQDGILANFCNQKSKELYGDDIFSYLRERRQAGNARPEPGSTAGKNEHSLQNDEHTDAPPLTALADSITKENKSSMDFSLDNIESTESSEIETNDSEKSITPLIK</sequence>
<evidence type="ECO:0000256" key="2">
    <source>
        <dbReference type="SAM" id="MobiDB-lite"/>
    </source>
</evidence>
<dbReference type="RefSeq" id="WP_058468876.1">
    <property type="nucleotide sequence ID" value="NZ_CAAAIX010000022.1"/>
</dbReference>
<feature type="region of interest" description="Disordered" evidence="2">
    <location>
        <begin position="181"/>
        <end position="255"/>
    </location>
</feature>
<dbReference type="Proteomes" id="UP000254374">
    <property type="component" value="Unassembled WGS sequence"/>
</dbReference>
<evidence type="ECO:0000313" key="3">
    <source>
        <dbReference type="EMBL" id="SIR48520.1"/>
    </source>
</evidence>
<reference evidence="4 6" key="2">
    <citation type="submission" date="2018-06" db="EMBL/GenBank/DDBJ databases">
        <authorList>
            <consortium name="Pathogen Informatics"/>
            <person name="Doyle S."/>
        </authorList>
    </citation>
    <scope>NUCLEOTIDE SEQUENCE [LARGE SCALE GENOMIC DNA]</scope>
    <source>
        <strain evidence="4 6">NCTC11401</strain>
    </source>
</reference>
<accession>A0A377GJS8</accession>
<evidence type="ECO:0000313" key="4">
    <source>
        <dbReference type="EMBL" id="STO24833.1"/>
    </source>
</evidence>
<dbReference type="Proteomes" id="UP000186808">
    <property type="component" value="Unassembled WGS sequence"/>
</dbReference>
<dbReference type="EMBL" id="UGGV01000001">
    <property type="protein sequence ID" value="STO24833.1"/>
    <property type="molecule type" value="Genomic_DNA"/>
</dbReference>
<evidence type="ECO:0000256" key="1">
    <source>
        <dbReference type="SAM" id="Coils"/>
    </source>
</evidence>
<gene>
    <name evidence="4" type="ORF">NCTC11401_01651</name>
    <name evidence="3" type="ORF">SAMN05421777_11359</name>
</gene>
<keyword evidence="1" id="KW-0175">Coiled coil</keyword>
<feature type="coiled-coil region" evidence="1">
    <location>
        <begin position="39"/>
        <end position="70"/>
    </location>
</feature>
<reference evidence="3 5" key="1">
    <citation type="submission" date="2017-01" db="EMBL/GenBank/DDBJ databases">
        <authorList>
            <person name="Varghese N."/>
            <person name="Submissions S."/>
        </authorList>
    </citation>
    <scope>NUCLEOTIDE SEQUENCE [LARGE SCALE GENOMIC DNA]</scope>
    <source>
        <strain evidence="3 5">ATCC 33342</strain>
    </source>
</reference>
<dbReference type="OrthoDB" id="9952128at2"/>
<proteinExistence type="predicted"/>
<keyword evidence="5" id="KW-1185">Reference proteome</keyword>
<protein>
    <submittedName>
        <fullName evidence="4">Uncharacterized protein</fullName>
    </submittedName>
</protein>